<dbReference type="SUPFAM" id="SSF51126">
    <property type="entry name" value="Pectin lyase-like"/>
    <property type="match status" value="1"/>
</dbReference>
<dbReference type="PANTHER" id="PTHR31707">
    <property type="entry name" value="PECTINESTERASE"/>
    <property type="match status" value="1"/>
</dbReference>
<dbReference type="PROSITE" id="PS00503">
    <property type="entry name" value="PECTINESTERASE_2"/>
    <property type="match status" value="1"/>
</dbReference>
<keyword evidence="13" id="KW-1185">Reference proteome</keyword>
<comment type="function">
    <text evidence="10">Acts in the modification of cell walls via demethylesterification of cell wall pectin.</text>
</comment>
<evidence type="ECO:0000256" key="4">
    <source>
        <dbReference type="ARBA" id="ARBA00007786"/>
    </source>
</evidence>
<protein>
    <recommendedName>
        <fullName evidence="5 10">Pectinesterase</fullName>
        <ecNumber evidence="5 10">3.1.1.11</ecNumber>
    </recommendedName>
</protein>
<dbReference type="InterPro" id="IPR000070">
    <property type="entry name" value="Pectinesterase_cat"/>
</dbReference>
<comment type="subcellular location">
    <subcellularLocation>
        <location evidence="1 10">Secreted</location>
        <location evidence="1 10">Cell wall</location>
    </subcellularLocation>
</comment>
<dbReference type="CDD" id="cd15798">
    <property type="entry name" value="PMEI-like_3"/>
    <property type="match status" value="1"/>
</dbReference>
<keyword evidence="10" id="KW-0732">Signal</keyword>
<keyword evidence="10" id="KW-0964">Secreted</keyword>
<comment type="caution">
    <text evidence="12">The sequence shown here is derived from an EMBL/GenBank/DDBJ whole genome shotgun (WGS) entry which is preliminary data.</text>
</comment>
<name>A0A8T0H270_CERPU</name>
<feature type="active site" evidence="9">
    <location>
        <position position="389"/>
    </location>
</feature>
<dbReference type="AlphaFoldDB" id="A0A8T0H270"/>
<dbReference type="Proteomes" id="UP000822688">
    <property type="component" value="Chromosome 8"/>
</dbReference>
<dbReference type="GO" id="GO:0045490">
    <property type="term" value="P:pectin catabolic process"/>
    <property type="evidence" value="ECO:0007669"/>
    <property type="project" value="UniProtKB-UniRule"/>
</dbReference>
<dbReference type="PROSITE" id="PS00800">
    <property type="entry name" value="PECTINESTERASE_1"/>
    <property type="match status" value="1"/>
</dbReference>
<accession>A0A8T0H270</accession>
<dbReference type="GO" id="GO:0030599">
    <property type="term" value="F:pectinesterase activity"/>
    <property type="evidence" value="ECO:0007669"/>
    <property type="project" value="UniProtKB-UniRule"/>
</dbReference>
<feature type="chain" id="PRO_5035960421" description="Pectinesterase" evidence="10">
    <location>
        <begin position="23"/>
        <end position="555"/>
    </location>
</feature>
<evidence type="ECO:0000313" key="13">
    <source>
        <dbReference type="Proteomes" id="UP000822688"/>
    </source>
</evidence>
<dbReference type="InterPro" id="IPR011050">
    <property type="entry name" value="Pectin_lyase_fold/virulence"/>
</dbReference>
<comment type="similarity">
    <text evidence="4">In the C-terminal section; belongs to the pectinesterase family.</text>
</comment>
<feature type="signal peptide" evidence="10">
    <location>
        <begin position="1"/>
        <end position="22"/>
    </location>
</feature>
<evidence type="ECO:0000256" key="10">
    <source>
        <dbReference type="RuleBase" id="RU000589"/>
    </source>
</evidence>
<dbReference type="InterPro" id="IPR035513">
    <property type="entry name" value="Invertase/methylesterase_inhib"/>
</dbReference>
<proteinExistence type="inferred from homology"/>
<dbReference type="NCBIfam" id="TIGR01614">
    <property type="entry name" value="PME_inhib"/>
    <property type="match status" value="1"/>
</dbReference>
<evidence type="ECO:0000256" key="3">
    <source>
        <dbReference type="ARBA" id="ARBA00006027"/>
    </source>
</evidence>
<comment type="similarity">
    <text evidence="3">In the N-terminal section; belongs to the PMEI family.</text>
</comment>
<evidence type="ECO:0000256" key="8">
    <source>
        <dbReference type="ARBA" id="ARBA00023085"/>
    </source>
</evidence>
<dbReference type="GO" id="GO:0042545">
    <property type="term" value="P:cell wall modification"/>
    <property type="evidence" value="ECO:0007669"/>
    <property type="project" value="UniProtKB-UniRule"/>
</dbReference>
<dbReference type="Pfam" id="PF04043">
    <property type="entry name" value="PMEI"/>
    <property type="match status" value="1"/>
</dbReference>
<evidence type="ECO:0000256" key="9">
    <source>
        <dbReference type="PROSITE-ProRule" id="PRU10040"/>
    </source>
</evidence>
<keyword evidence="7 10" id="KW-0378">Hydrolase</keyword>
<dbReference type="EMBL" id="CM026429">
    <property type="protein sequence ID" value="KAG0564815.1"/>
    <property type="molecule type" value="Genomic_DNA"/>
</dbReference>
<evidence type="ECO:0000313" key="12">
    <source>
        <dbReference type="EMBL" id="KAG0564815.1"/>
    </source>
</evidence>
<dbReference type="InterPro" id="IPR033131">
    <property type="entry name" value="Pectinesterase_Asp_AS"/>
</dbReference>
<evidence type="ECO:0000256" key="5">
    <source>
        <dbReference type="ARBA" id="ARBA00013229"/>
    </source>
</evidence>
<dbReference type="SUPFAM" id="SSF101148">
    <property type="entry name" value="Plant invertase/pectin methylesterase inhibitor"/>
    <property type="match status" value="1"/>
</dbReference>
<dbReference type="Gene3D" id="2.160.20.10">
    <property type="entry name" value="Single-stranded right-handed beta-helix, Pectin lyase-like"/>
    <property type="match status" value="1"/>
</dbReference>
<dbReference type="Pfam" id="PF01095">
    <property type="entry name" value="Pectinesterase"/>
    <property type="match status" value="1"/>
</dbReference>
<evidence type="ECO:0000256" key="2">
    <source>
        <dbReference type="ARBA" id="ARBA00005184"/>
    </source>
</evidence>
<dbReference type="FunFam" id="2.160.20.10:FF:000029">
    <property type="entry name" value="Pectinesterase 4"/>
    <property type="match status" value="1"/>
</dbReference>
<gene>
    <name evidence="12" type="ORF">KC19_8G142200</name>
</gene>
<evidence type="ECO:0000256" key="7">
    <source>
        <dbReference type="ARBA" id="ARBA00022801"/>
    </source>
</evidence>
<feature type="domain" description="Pectinesterase inhibitor" evidence="11">
    <location>
        <begin position="22"/>
        <end position="182"/>
    </location>
</feature>
<keyword evidence="8 10" id="KW-0063">Aspartyl esterase</keyword>
<keyword evidence="10" id="KW-0961">Cell wall biogenesis/degradation</keyword>
<dbReference type="Gene3D" id="1.20.140.40">
    <property type="entry name" value="Invertase/pectin methylesterase inhibitor family protein"/>
    <property type="match status" value="1"/>
</dbReference>
<comment type="catalytic activity">
    <reaction evidence="10">
        <text>[(1-&gt;4)-alpha-D-galacturonosyl methyl ester](n) + n H2O = [(1-&gt;4)-alpha-D-galacturonosyl](n) + n methanol + n H(+)</text>
        <dbReference type="Rhea" id="RHEA:22380"/>
        <dbReference type="Rhea" id="RHEA-COMP:14570"/>
        <dbReference type="Rhea" id="RHEA-COMP:14573"/>
        <dbReference type="ChEBI" id="CHEBI:15377"/>
        <dbReference type="ChEBI" id="CHEBI:15378"/>
        <dbReference type="ChEBI" id="CHEBI:17790"/>
        <dbReference type="ChEBI" id="CHEBI:140522"/>
        <dbReference type="ChEBI" id="CHEBI:140523"/>
        <dbReference type="EC" id="3.1.1.11"/>
    </reaction>
</comment>
<reference evidence="12" key="1">
    <citation type="submission" date="2020-06" db="EMBL/GenBank/DDBJ databases">
        <title>WGS assembly of Ceratodon purpureus strain R40.</title>
        <authorList>
            <person name="Carey S.B."/>
            <person name="Jenkins J."/>
            <person name="Shu S."/>
            <person name="Lovell J.T."/>
            <person name="Sreedasyam A."/>
            <person name="Maumus F."/>
            <person name="Tiley G.P."/>
            <person name="Fernandez-Pozo N."/>
            <person name="Barry K."/>
            <person name="Chen C."/>
            <person name="Wang M."/>
            <person name="Lipzen A."/>
            <person name="Daum C."/>
            <person name="Saski C.A."/>
            <person name="Payton A.C."/>
            <person name="Mcbreen J.C."/>
            <person name="Conrad R.E."/>
            <person name="Kollar L.M."/>
            <person name="Olsson S."/>
            <person name="Huttunen S."/>
            <person name="Landis J.B."/>
            <person name="Wickett N.J."/>
            <person name="Johnson M.G."/>
            <person name="Rensing S.A."/>
            <person name="Grimwood J."/>
            <person name="Schmutz J."/>
            <person name="Mcdaniel S.F."/>
        </authorList>
    </citation>
    <scope>NUCLEOTIDE SEQUENCE</scope>
    <source>
        <strain evidence="12">R40</strain>
    </source>
</reference>
<dbReference type="GO" id="GO:0004857">
    <property type="term" value="F:enzyme inhibitor activity"/>
    <property type="evidence" value="ECO:0007669"/>
    <property type="project" value="InterPro"/>
</dbReference>
<evidence type="ECO:0000256" key="1">
    <source>
        <dbReference type="ARBA" id="ARBA00004191"/>
    </source>
</evidence>
<evidence type="ECO:0000259" key="11">
    <source>
        <dbReference type="SMART" id="SM00856"/>
    </source>
</evidence>
<dbReference type="InterPro" id="IPR012334">
    <property type="entry name" value="Pectin_lyas_fold"/>
</dbReference>
<comment type="pathway">
    <text evidence="2 10">Glycan metabolism; pectin degradation; 2-dehydro-3-deoxy-D-gluconate from pectin: step 1/5.</text>
</comment>
<dbReference type="SMART" id="SM00856">
    <property type="entry name" value="PMEI"/>
    <property type="match status" value="1"/>
</dbReference>
<organism evidence="12 13">
    <name type="scientific">Ceratodon purpureus</name>
    <name type="common">Fire moss</name>
    <name type="synonym">Dicranum purpureum</name>
    <dbReference type="NCBI Taxonomy" id="3225"/>
    <lineage>
        <taxon>Eukaryota</taxon>
        <taxon>Viridiplantae</taxon>
        <taxon>Streptophyta</taxon>
        <taxon>Embryophyta</taxon>
        <taxon>Bryophyta</taxon>
        <taxon>Bryophytina</taxon>
        <taxon>Bryopsida</taxon>
        <taxon>Dicranidae</taxon>
        <taxon>Pseudoditrichales</taxon>
        <taxon>Ditrichaceae</taxon>
        <taxon>Ceratodon</taxon>
    </lineage>
</organism>
<evidence type="ECO:0000256" key="6">
    <source>
        <dbReference type="ARBA" id="ARBA00022512"/>
    </source>
</evidence>
<keyword evidence="6 10" id="KW-0134">Cell wall</keyword>
<dbReference type="InterPro" id="IPR018040">
    <property type="entry name" value="Pectinesterase_Tyr_AS"/>
</dbReference>
<dbReference type="EC" id="3.1.1.11" evidence="5 10"/>
<dbReference type="InterPro" id="IPR006501">
    <property type="entry name" value="Pectinesterase_inhib_dom"/>
</dbReference>
<sequence>MARAAAIIIFSFLLLSGFLVEADNVVIRQVCSATRYPSSCESAFSRDGRWQKASAQGLVEGMTAMAAQRSRAALVDAQTLTTGVAPAANDMNLTTLAEGCMEILDLAEHYVRVSNASMATAPLEDIQAWLSGALTQSFDCYYSLTKFQSSTSLTRSSTLAFVANMTDRLNTTVELISNALALTDARLTFGPDATLWRPPPESREEQLRRLAMPQFPTWITNDDRAIVFADAAKPATKLVVNVTVALGSAEPSIQAAVDKAPSWSPKRFVIYIKAGVYKETVHIPKEKINLSFLGDGTNVTVITGSLHVGIPGITTRSSATVAVTGAGFMAWGITFENTAGPEQHQAVALRVESDRSAFQACSILGHQDSLYTHSLRQFYKDCTIAGTVDFIFGNSAAVFQTCKIVVRVRNITEGGSSTSTLTAQGRTDPGQNTALVFQNCSVDGNAAYKALHQANPARHHVYLGRPWKTYSRTVFLGSYLSQIVEPQGWLPWNGSFALDTLLDAEYGSYGPGGTNLSQRISWSTQLSFQQAQRFSAQQVLQADAWLPATTIPYSP</sequence>